<dbReference type="OrthoDB" id="10335493at2759"/>
<dbReference type="EMBL" id="BRXZ01002458">
    <property type="protein sequence ID" value="GMH62406.1"/>
    <property type="molecule type" value="Genomic_DNA"/>
</dbReference>
<accession>A0A9W6ZYV5</accession>
<feature type="compositionally biased region" description="Gly residues" evidence="1">
    <location>
        <begin position="491"/>
        <end position="500"/>
    </location>
</feature>
<evidence type="ECO:0000256" key="1">
    <source>
        <dbReference type="SAM" id="MobiDB-lite"/>
    </source>
</evidence>
<reference evidence="2" key="1">
    <citation type="submission" date="2022-07" db="EMBL/GenBank/DDBJ databases">
        <title>Genome analysis of Parmales, a sister group of diatoms, reveals the evolutionary specialization of diatoms from phago-mixotrophs to photoautotrophs.</title>
        <authorList>
            <person name="Ban H."/>
            <person name="Sato S."/>
            <person name="Yoshikawa S."/>
            <person name="Kazumasa Y."/>
            <person name="Nakamura Y."/>
            <person name="Ichinomiya M."/>
            <person name="Saitoh K."/>
            <person name="Sato N."/>
            <person name="Blanc-Mathieu R."/>
            <person name="Endo H."/>
            <person name="Kuwata A."/>
            <person name="Ogata H."/>
        </authorList>
    </citation>
    <scope>NUCLEOTIDE SEQUENCE</scope>
</reference>
<comment type="caution">
    <text evidence="2">The sequence shown here is derived from an EMBL/GenBank/DDBJ whole genome shotgun (WGS) entry which is preliminary data.</text>
</comment>
<keyword evidence="3" id="KW-1185">Reference proteome</keyword>
<dbReference type="Proteomes" id="UP001165082">
    <property type="component" value="Unassembled WGS sequence"/>
</dbReference>
<name>A0A9W6ZYV5_9STRA</name>
<protein>
    <submittedName>
        <fullName evidence="2">Uncharacterized protein</fullName>
    </submittedName>
</protein>
<evidence type="ECO:0000313" key="2">
    <source>
        <dbReference type="EMBL" id="GMH62406.1"/>
    </source>
</evidence>
<evidence type="ECO:0000313" key="3">
    <source>
        <dbReference type="Proteomes" id="UP001165082"/>
    </source>
</evidence>
<feature type="compositionally biased region" description="Basic and acidic residues" evidence="1">
    <location>
        <begin position="473"/>
        <end position="485"/>
    </location>
</feature>
<gene>
    <name evidence="2" type="ORF">TrRE_jg12016</name>
</gene>
<feature type="region of interest" description="Disordered" evidence="1">
    <location>
        <begin position="450"/>
        <end position="500"/>
    </location>
</feature>
<dbReference type="AlphaFoldDB" id="A0A9W6ZYV5"/>
<feature type="compositionally biased region" description="Basic and acidic residues" evidence="1">
    <location>
        <begin position="450"/>
        <end position="466"/>
    </location>
</feature>
<sequence length="500" mass="55803">MADYRNSSHAPLEPQFDPRYPLPHPDNLDSGMEFVLNLHNPAMSTSLLSAPSHLASNPSLCSWDTAPVKARIMWMQGLGGRSGLGKQGSLIEQLAKARYTYNGAANRVKLKPIPQAFIEEDPPDHYAPPEGVMDPNADHPFMSLSPVFSKIVAFGGVGVALRMRVTCKKLQMEFGPEDAKSLGLDKYEQNLKVPNSQVSVAEQAVASHIEAARVSGKIENDESCSDALFKIYPQKPGKVLRDIKELRGLKRLTYQTTALLACGCVLLDKSFLRGMEREYFRRCVNYMICEYNSGNKSFKKYGDFVKQTAELQKKTKAKHLMDSMQLYAVIIGSAWYEPNKNISKLTLSQIATQNSTKEDRLDMDFAHNILNILSKSETLALRNISIVMNPLLDFLIEAVGIVRSADVRAAQTGINVSVLTTSASQAEAILRESDLVRRFLALHPPTHDVIDSGKDPLQKERDDLAKFKRKMEARREKKRKEEERKKRLYSSGGGGAKKKS</sequence>
<organism evidence="2 3">
    <name type="scientific">Triparma retinervis</name>
    <dbReference type="NCBI Taxonomy" id="2557542"/>
    <lineage>
        <taxon>Eukaryota</taxon>
        <taxon>Sar</taxon>
        <taxon>Stramenopiles</taxon>
        <taxon>Ochrophyta</taxon>
        <taxon>Bolidophyceae</taxon>
        <taxon>Parmales</taxon>
        <taxon>Triparmaceae</taxon>
        <taxon>Triparma</taxon>
    </lineage>
</organism>
<feature type="region of interest" description="Disordered" evidence="1">
    <location>
        <begin position="1"/>
        <end position="24"/>
    </location>
</feature>
<proteinExistence type="predicted"/>